<feature type="domain" description="DUF4469" evidence="1">
    <location>
        <begin position="135"/>
        <end position="219"/>
    </location>
</feature>
<dbReference type="EMBL" id="JAGGJA010000011">
    <property type="protein sequence ID" value="MCW9708265.1"/>
    <property type="molecule type" value="Genomic_DNA"/>
</dbReference>
<sequence length="237" mass="26417">MPLEYYLTPNRITPDSEDYMAVSVNRESYTIEDVYDHMTREGSTLTKAEALASFEEITRGIINILQQGDSVSTPFVNLMPTISGVFIGEDDRFDLGRHQVRISVSAGSRLRKSAEDIDTKKVSPRERQPELLHYFDNTMESKDEEITISGGARITGTLLKFDETDDSQGIFFINTDDGSATRVDSKMMKNKPSELIFMNPALDPGTYRLEVRTILNGNNDIRSGVLSEELTVSGGAS</sequence>
<dbReference type="RefSeq" id="WP_265767052.1">
    <property type="nucleotide sequence ID" value="NZ_JAGGJA010000011.1"/>
</dbReference>
<dbReference type="Pfam" id="PF14848">
    <property type="entry name" value="HU-DNA_bdg"/>
    <property type="match status" value="1"/>
</dbReference>
<evidence type="ECO:0000313" key="3">
    <source>
        <dbReference type="EMBL" id="MCW9708265.1"/>
    </source>
</evidence>
<dbReference type="InterPro" id="IPR049893">
    <property type="entry name" value="Bvu_2165-like_IHF-HU-DNA_bdg"/>
</dbReference>
<dbReference type="CDD" id="cd13833">
    <property type="entry name" value="HU_IHF_like"/>
    <property type="match status" value="1"/>
</dbReference>
<protein>
    <submittedName>
        <fullName evidence="3">DUF4469 domain-containing protein</fullName>
    </submittedName>
</protein>
<reference evidence="3 4" key="1">
    <citation type="submission" date="2021-03" db="EMBL/GenBank/DDBJ databases">
        <title>Aliifodinibius sp. nov., a new bacterium isolated from saline soil.</title>
        <authorList>
            <person name="Galisteo C."/>
            <person name="De La Haba R."/>
            <person name="Sanchez-Porro C."/>
            <person name="Ventosa A."/>
        </authorList>
    </citation>
    <scope>NUCLEOTIDE SEQUENCE [LARGE SCALE GENOMIC DNA]</scope>
    <source>
        <strain evidence="3 4">1BSP15-2V2</strain>
    </source>
</reference>
<dbReference type="Gene3D" id="2.70.50.70">
    <property type="match status" value="1"/>
</dbReference>
<evidence type="ECO:0000259" key="2">
    <source>
        <dbReference type="Pfam" id="PF14848"/>
    </source>
</evidence>
<dbReference type="Pfam" id="PF14734">
    <property type="entry name" value="DUF4469"/>
    <property type="match status" value="1"/>
</dbReference>
<dbReference type="Proteomes" id="UP001207918">
    <property type="component" value="Unassembled WGS sequence"/>
</dbReference>
<organism evidence="3 4">
    <name type="scientific">Fodinibius salsisoli</name>
    <dbReference type="NCBI Taxonomy" id="2820877"/>
    <lineage>
        <taxon>Bacteria</taxon>
        <taxon>Pseudomonadati</taxon>
        <taxon>Balneolota</taxon>
        <taxon>Balneolia</taxon>
        <taxon>Balneolales</taxon>
        <taxon>Balneolaceae</taxon>
        <taxon>Fodinibius</taxon>
    </lineage>
</organism>
<feature type="domain" description="Bvu-2165-like IHF-HU-like DNA-binding" evidence="2">
    <location>
        <begin position="3"/>
        <end position="121"/>
    </location>
</feature>
<keyword evidence="4" id="KW-1185">Reference proteome</keyword>
<evidence type="ECO:0000259" key="1">
    <source>
        <dbReference type="Pfam" id="PF14734"/>
    </source>
</evidence>
<evidence type="ECO:0000313" key="4">
    <source>
        <dbReference type="Proteomes" id="UP001207918"/>
    </source>
</evidence>
<dbReference type="CDD" id="cd12843">
    <property type="entry name" value="Bvu_2165_C_like"/>
    <property type="match status" value="1"/>
</dbReference>
<comment type="caution">
    <text evidence="3">The sequence shown here is derived from an EMBL/GenBank/DDBJ whole genome shotgun (WGS) entry which is preliminary data.</text>
</comment>
<accession>A0ABT3PQX8</accession>
<dbReference type="InterPro" id="IPR027824">
    <property type="entry name" value="DUF4469"/>
</dbReference>
<name>A0ABT3PQX8_9BACT</name>
<proteinExistence type="predicted"/>
<gene>
    <name evidence="3" type="ORF">J6I44_15470</name>
</gene>